<dbReference type="InterPro" id="IPR001160">
    <property type="entry name" value="Peptidase_M20C"/>
</dbReference>
<comment type="similarity">
    <text evidence="13">Belongs to the peptidase M20C family.</text>
</comment>
<evidence type="ECO:0000256" key="3">
    <source>
        <dbReference type="ARBA" id="ARBA00022670"/>
    </source>
</evidence>
<reference evidence="20 23" key="1">
    <citation type="submission" date="2016-06" db="EMBL/GenBank/DDBJ databases">
        <authorList>
            <person name="Kjaerup R.B."/>
            <person name="Dalgaard T.S."/>
            <person name="Juul-Madsen H.R."/>
        </authorList>
    </citation>
    <scope>NUCLEOTIDE SEQUENCE [LARGE SCALE GENOMIC DNA]</scope>
    <source>
        <strain evidence="20 23">CECT 5115</strain>
    </source>
</reference>
<dbReference type="Pfam" id="PF07687">
    <property type="entry name" value="M20_dimer"/>
    <property type="match status" value="1"/>
</dbReference>
<comment type="catalytic activity">
    <reaction evidence="10">
        <text>Hydrolysis of dipeptides, preferentially hydrophobic dipeptides including prolyl amino acids.</text>
        <dbReference type="EC" id="3.4.13.18"/>
    </reaction>
</comment>
<dbReference type="RefSeq" id="WP_067037698.1">
    <property type="nucleotide sequence ID" value="NZ_FLRA01000023.1"/>
</dbReference>
<dbReference type="InterPro" id="IPR002933">
    <property type="entry name" value="Peptidase_M20"/>
</dbReference>
<dbReference type="PANTHER" id="PTHR43501:SF1">
    <property type="entry name" value="CYTOSOL NON-SPECIFIC DIPEPTIDASE"/>
    <property type="match status" value="1"/>
</dbReference>
<keyword evidence="6" id="KW-0862">Zinc</keyword>
<dbReference type="EMBL" id="FLRA01000023">
    <property type="protein sequence ID" value="SBT18707.1"/>
    <property type="molecule type" value="Genomic_DNA"/>
</dbReference>
<dbReference type="Proteomes" id="UP000092840">
    <property type="component" value="Unassembled WGS sequence"/>
</dbReference>
<keyword evidence="4" id="KW-0479">Metal-binding</keyword>
<dbReference type="FunFam" id="3.40.630.10:FF:000018">
    <property type="entry name" value="Aminoacyl-histidine dipeptidase PepD"/>
    <property type="match status" value="1"/>
</dbReference>
<dbReference type="Pfam" id="PF01546">
    <property type="entry name" value="Peptidase_M20"/>
    <property type="match status" value="1"/>
</dbReference>
<evidence type="ECO:0000256" key="4">
    <source>
        <dbReference type="ARBA" id="ARBA00022723"/>
    </source>
</evidence>
<comment type="cofactor">
    <cofactor evidence="1">
        <name>Co(2+)</name>
        <dbReference type="ChEBI" id="CHEBI:48828"/>
    </cofactor>
</comment>
<keyword evidence="22" id="KW-1185">Reference proteome</keyword>
<evidence type="ECO:0000256" key="12">
    <source>
        <dbReference type="ARBA" id="ARBA00044252"/>
    </source>
</evidence>
<dbReference type="EC" id="3.4.13.18" evidence="11"/>
<dbReference type="EMBL" id="FLRB01000013">
    <property type="protein sequence ID" value="SBT21662.1"/>
    <property type="molecule type" value="Genomic_DNA"/>
</dbReference>
<dbReference type="PIRSF" id="PIRSF016599">
    <property type="entry name" value="Xaa-His_dipept"/>
    <property type="match status" value="1"/>
</dbReference>
<dbReference type="GO" id="GO:0070573">
    <property type="term" value="F:metallodipeptidase activity"/>
    <property type="evidence" value="ECO:0007669"/>
    <property type="project" value="TreeGrafter"/>
</dbReference>
<gene>
    <name evidence="20" type="primary">pepD</name>
    <name evidence="20" type="ORF">MGA5115_02854</name>
    <name evidence="21" type="ORF">MGA5116_02258</name>
</gene>
<evidence type="ECO:0000256" key="2">
    <source>
        <dbReference type="ARBA" id="ARBA00001947"/>
    </source>
</evidence>
<proteinExistence type="inferred from homology"/>
<evidence type="ECO:0000256" key="7">
    <source>
        <dbReference type="ARBA" id="ARBA00022997"/>
    </source>
</evidence>
<dbReference type="FunFam" id="3.40.630.10:FF:000015">
    <property type="entry name" value="Aminoacyl-histidine dipeptidase PepD"/>
    <property type="match status" value="1"/>
</dbReference>
<evidence type="ECO:0000256" key="18">
    <source>
        <dbReference type="ARBA" id="ARBA00078074"/>
    </source>
</evidence>
<reference evidence="21 22" key="2">
    <citation type="submission" date="2016-06" db="EMBL/GenBank/DDBJ databases">
        <authorList>
            <person name="Rodrigo-Torres L."/>
            <person name="Arahal D.R."/>
        </authorList>
    </citation>
    <scope>NUCLEOTIDE SEQUENCE [LARGE SCALE GENOMIC DNA]</scope>
    <source>
        <strain evidence="21 22">CECT 5116</strain>
    </source>
</reference>
<dbReference type="PANTHER" id="PTHR43501">
    <property type="entry name" value="CYTOSOL NON-SPECIFIC DIPEPTIDASE"/>
    <property type="match status" value="1"/>
</dbReference>
<evidence type="ECO:0000256" key="15">
    <source>
        <dbReference type="ARBA" id="ARBA00075285"/>
    </source>
</evidence>
<dbReference type="GO" id="GO:0046872">
    <property type="term" value="F:metal ion binding"/>
    <property type="evidence" value="ECO:0007669"/>
    <property type="project" value="UniProtKB-KW"/>
</dbReference>
<evidence type="ECO:0000256" key="13">
    <source>
        <dbReference type="ARBA" id="ARBA00061423"/>
    </source>
</evidence>
<keyword evidence="9" id="KW-0170">Cobalt</keyword>
<name>A0A1C3JU91_9GAMM</name>
<evidence type="ECO:0000313" key="21">
    <source>
        <dbReference type="EMBL" id="SBT21662.1"/>
    </source>
</evidence>
<dbReference type="GO" id="GO:0005829">
    <property type="term" value="C:cytosol"/>
    <property type="evidence" value="ECO:0007669"/>
    <property type="project" value="TreeGrafter"/>
</dbReference>
<keyword evidence="7 20" id="KW-0224">Dipeptidase</keyword>
<accession>A0A1C3JU91</accession>
<keyword evidence="3" id="KW-0645">Protease</keyword>
<organism evidence="20 23">
    <name type="scientific">Marinomonas gallaica</name>
    <dbReference type="NCBI Taxonomy" id="1806667"/>
    <lineage>
        <taxon>Bacteria</taxon>
        <taxon>Pseudomonadati</taxon>
        <taxon>Pseudomonadota</taxon>
        <taxon>Gammaproteobacteria</taxon>
        <taxon>Oceanospirillales</taxon>
        <taxon>Oceanospirillaceae</taxon>
        <taxon>Marinomonas</taxon>
    </lineage>
</organism>
<evidence type="ECO:0000256" key="17">
    <source>
        <dbReference type="ARBA" id="ARBA00077688"/>
    </source>
</evidence>
<evidence type="ECO:0000256" key="14">
    <source>
        <dbReference type="ARBA" id="ARBA00071271"/>
    </source>
</evidence>
<evidence type="ECO:0000256" key="10">
    <source>
        <dbReference type="ARBA" id="ARBA00036421"/>
    </source>
</evidence>
<dbReference type="PRINTS" id="PR00934">
    <property type="entry name" value="XHISDIPTASE"/>
</dbReference>
<evidence type="ECO:0000256" key="9">
    <source>
        <dbReference type="ARBA" id="ARBA00023285"/>
    </source>
</evidence>
<evidence type="ECO:0000256" key="6">
    <source>
        <dbReference type="ARBA" id="ARBA00022833"/>
    </source>
</evidence>
<keyword evidence="8" id="KW-0482">Metalloprotease</keyword>
<evidence type="ECO:0000256" key="5">
    <source>
        <dbReference type="ARBA" id="ARBA00022801"/>
    </source>
</evidence>
<protein>
    <recommendedName>
        <fullName evidence="14">Cytosol non-specific dipeptidase</fullName>
        <ecNumber evidence="11">3.4.13.18</ecNumber>
    </recommendedName>
    <alternativeName>
        <fullName evidence="17">Aminoacyl-histidine dipeptidase</fullName>
    </alternativeName>
    <alternativeName>
        <fullName evidence="16">Beta-alanyl-histidine dipeptidase</fullName>
    </alternativeName>
    <alternativeName>
        <fullName evidence="15">Carnosinase</fullName>
    </alternativeName>
    <alternativeName>
        <fullName evidence="12">Peptidase D</fullName>
    </alternativeName>
    <alternativeName>
        <fullName evidence="18">Xaa-His dipeptidase</fullName>
    </alternativeName>
</protein>
<comment type="cofactor">
    <cofactor evidence="2">
        <name>Zn(2+)</name>
        <dbReference type="ChEBI" id="CHEBI:29105"/>
    </cofactor>
</comment>
<evidence type="ECO:0000256" key="8">
    <source>
        <dbReference type="ARBA" id="ARBA00023049"/>
    </source>
</evidence>
<feature type="domain" description="Peptidase M20 dimerisation" evidence="19">
    <location>
        <begin position="210"/>
        <end position="294"/>
    </location>
</feature>
<dbReference type="NCBIfam" id="TIGR01893">
    <property type="entry name" value="aa-his-dipept"/>
    <property type="match status" value="1"/>
</dbReference>
<evidence type="ECO:0000256" key="1">
    <source>
        <dbReference type="ARBA" id="ARBA00001941"/>
    </source>
</evidence>
<evidence type="ECO:0000313" key="20">
    <source>
        <dbReference type="EMBL" id="SBT18707.1"/>
    </source>
</evidence>
<dbReference type="Gene3D" id="3.40.630.10">
    <property type="entry name" value="Zn peptidases"/>
    <property type="match status" value="2"/>
</dbReference>
<evidence type="ECO:0000259" key="19">
    <source>
        <dbReference type="Pfam" id="PF07687"/>
    </source>
</evidence>
<dbReference type="InterPro" id="IPR011650">
    <property type="entry name" value="Peptidase_M20_dimer"/>
</dbReference>
<dbReference type="SUPFAM" id="SSF53187">
    <property type="entry name" value="Zn-dependent exopeptidases"/>
    <property type="match status" value="1"/>
</dbReference>
<dbReference type="CDD" id="cd03890">
    <property type="entry name" value="M20_pepD"/>
    <property type="match status" value="1"/>
</dbReference>
<evidence type="ECO:0000256" key="16">
    <source>
        <dbReference type="ARBA" id="ARBA00076004"/>
    </source>
</evidence>
<dbReference type="OrthoDB" id="9773892at2"/>
<dbReference type="AlphaFoldDB" id="A0A1C3JU91"/>
<evidence type="ECO:0000256" key="11">
    <source>
        <dbReference type="ARBA" id="ARBA00038976"/>
    </source>
</evidence>
<keyword evidence="5 20" id="KW-0378">Hydrolase</keyword>
<evidence type="ECO:0000313" key="23">
    <source>
        <dbReference type="Proteomes" id="UP000092871"/>
    </source>
</evidence>
<evidence type="ECO:0000313" key="22">
    <source>
        <dbReference type="Proteomes" id="UP000092840"/>
    </source>
</evidence>
<sequence>MNEWLESLQPQAVWRQFRLMCDTPRPSFHEETLRSYLFEWSQSLGLRASIDAAGNLLICKPATTGMEACETVVLQGHLDMVAQKEATSNHCFENDPIETYEQDGWVHAKGTTLGADNGIGVAAILAVLESNDIPHGSIEALFTIEEETSLRGASQLPEGILKGTRLLNLDSEDRGDVYIGCAGGVDINVSKRFLLEHEPEFDRAFLITITGLKGGHSGLDINKGLANANVLMARLLNDLNDAMDFRLSSIVGGTLRNAIARDANATVLMNASEIGKFEEWLTEQAELYQQEYVDTDPNLSISVSTSDVTGHLSKSDQTSVIQALLSAPHGVRRMSPSIANVVETSCNLGVIRILVNQADIELSVCLLVRSLVDSQTEYLAKIAKAPFQLIGCEVLLENGYPGWKPEPHSNLLTHFHRVHEQVMGFEPNVKVIHAGLECGIIGAKYPAMEMVSFGPNIRGAHSPSERLQIDSVAEFWNILKTLLKDTPKAV</sequence>
<dbReference type="Proteomes" id="UP000092871">
    <property type="component" value="Unassembled WGS sequence"/>
</dbReference>
<dbReference type="GO" id="GO:0006508">
    <property type="term" value="P:proteolysis"/>
    <property type="evidence" value="ECO:0007669"/>
    <property type="project" value="UniProtKB-KW"/>
</dbReference>